<evidence type="ECO:0000256" key="1">
    <source>
        <dbReference type="ARBA" id="ARBA00004651"/>
    </source>
</evidence>
<keyword evidence="3 6" id="KW-0812">Transmembrane</keyword>
<evidence type="ECO:0000313" key="7">
    <source>
        <dbReference type="EMBL" id="SCF12543.1"/>
    </source>
</evidence>
<feature type="transmembrane region" description="Helical" evidence="6">
    <location>
        <begin position="350"/>
        <end position="376"/>
    </location>
</feature>
<organism evidence="7 8">
    <name type="scientific">Micromonospora chokoriensis</name>
    <dbReference type="NCBI Taxonomy" id="356851"/>
    <lineage>
        <taxon>Bacteria</taxon>
        <taxon>Bacillati</taxon>
        <taxon>Actinomycetota</taxon>
        <taxon>Actinomycetes</taxon>
        <taxon>Micromonosporales</taxon>
        <taxon>Micromonosporaceae</taxon>
        <taxon>Micromonospora</taxon>
    </lineage>
</organism>
<dbReference type="RefSeq" id="WP_088989288.1">
    <property type="nucleotide sequence ID" value="NZ_LT607409.1"/>
</dbReference>
<dbReference type="EMBL" id="LT607409">
    <property type="protein sequence ID" value="SCF12543.1"/>
    <property type="molecule type" value="Genomic_DNA"/>
</dbReference>
<feature type="transmembrane region" description="Helical" evidence="6">
    <location>
        <begin position="57"/>
        <end position="77"/>
    </location>
</feature>
<dbReference type="Pfam" id="PF07690">
    <property type="entry name" value="MFS_1"/>
    <property type="match status" value="1"/>
</dbReference>
<dbReference type="PANTHER" id="PTHR23513">
    <property type="entry name" value="INTEGRAL MEMBRANE EFFLUX PROTEIN-RELATED"/>
    <property type="match status" value="1"/>
</dbReference>
<dbReference type="eggNOG" id="COG2814">
    <property type="taxonomic scope" value="Bacteria"/>
</dbReference>
<feature type="transmembrane region" description="Helical" evidence="6">
    <location>
        <begin position="319"/>
        <end position="338"/>
    </location>
</feature>
<dbReference type="SUPFAM" id="SSF103473">
    <property type="entry name" value="MFS general substrate transporter"/>
    <property type="match status" value="1"/>
</dbReference>
<comment type="subcellular location">
    <subcellularLocation>
        <location evidence="1">Cell membrane</location>
        <topology evidence="1">Multi-pass membrane protein</topology>
    </subcellularLocation>
</comment>
<dbReference type="PANTHER" id="PTHR23513:SF6">
    <property type="entry name" value="MAJOR FACILITATOR SUPERFAMILY ASSOCIATED DOMAIN-CONTAINING PROTEIN"/>
    <property type="match status" value="1"/>
</dbReference>
<evidence type="ECO:0000256" key="3">
    <source>
        <dbReference type="ARBA" id="ARBA00022692"/>
    </source>
</evidence>
<feature type="transmembrane region" description="Helical" evidence="6">
    <location>
        <begin position="265"/>
        <end position="285"/>
    </location>
</feature>
<sequence length="430" mass="43873">MSTPTAGAAGRAPLWRDRTFGTYWIAQSLSAAGDSFAYLAVPLLVLQATGSVARMGLLTAVAGAASVAAGVFGGVLVDRYDRRTLMIVADLTRLVLYGLVPLVWLAGPQVWLLFVVLPICEAAGMVFQVAAVTAVRNLVDRDRITEANGRLQATYAAAAVLGPLLAGVVAARFGPATAVAVNAASFALSAAGLWLIRLRPAPVDTAPVARERPLAEFLAGARFLWGQPVLRALTVLLSVFIFLTYGFVDVLIYHVTHDLGGSEGTVGTVLGLAALGTVAGALLVAPLRRRRGFGATWIGAHAVCGFAVAGVGIATSVPAVTALTAVYLCCLSIGGICSMSLRQEITPDHLLGRVTSAFWSTHYALGPAGAVVLTWAAARFGVAAVTLAAGAGCLLVAVAGLFTPVRRAGVSPAAAQPGVRVAPAAGTAGG</sequence>
<feature type="transmembrane region" description="Helical" evidence="6">
    <location>
        <begin position="153"/>
        <end position="173"/>
    </location>
</feature>
<name>A0A1C4XVL4_9ACTN</name>
<dbReference type="GO" id="GO:0005886">
    <property type="term" value="C:plasma membrane"/>
    <property type="evidence" value="ECO:0007669"/>
    <property type="project" value="UniProtKB-SubCell"/>
</dbReference>
<evidence type="ECO:0000313" key="8">
    <source>
        <dbReference type="Proteomes" id="UP000198224"/>
    </source>
</evidence>
<feature type="transmembrane region" description="Helical" evidence="6">
    <location>
        <begin position="232"/>
        <end position="253"/>
    </location>
</feature>
<protein>
    <submittedName>
        <fullName evidence="7">Predicted arabinose efflux permease, MFS family</fullName>
    </submittedName>
</protein>
<dbReference type="Proteomes" id="UP000198224">
    <property type="component" value="Chromosome I"/>
</dbReference>
<accession>A0A1C4XVL4</accession>
<dbReference type="Gene3D" id="1.20.1250.20">
    <property type="entry name" value="MFS general substrate transporter like domains"/>
    <property type="match status" value="1"/>
</dbReference>
<gene>
    <name evidence="7" type="ORF">GA0070612_4009</name>
</gene>
<keyword evidence="2" id="KW-1003">Cell membrane</keyword>
<evidence type="ECO:0000256" key="5">
    <source>
        <dbReference type="ARBA" id="ARBA00023136"/>
    </source>
</evidence>
<proteinExistence type="predicted"/>
<keyword evidence="4 6" id="KW-1133">Transmembrane helix</keyword>
<evidence type="ECO:0000256" key="2">
    <source>
        <dbReference type="ARBA" id="ARBA00022475"/>
    </source>
</evidence>
<feature type="transmembrane region" description="Helical" evidence="6">
    <location>
        <begin position="179"/>
        <end position="196"/>
    </location>
</feature>
<keyword evidence="8" id="KW-1185">Reference proteome</keyword>
<feature type="transmembrane region" description="Helical" evidence="6">
    <location>
        <begin position="21"/>
        <end position="45"/>
    </location>
</feature>
<feature type="transmembrane region" description="Helical" evidence="6">
    <location>
        <begin position="292"/>
        <end position="313"/>
    </location>
</feature>
<feature type="transmembrane region" description="Helical" evidence="6">
    <location>
        <begin position="84"/>
        <end position="104"/>
    </location>
</feature>
<dbReference type="CDD" id="cd06173">
    <property type="entry name" value="MFS_MefA_like"/>
    <property type="match status" value="1"/>
</dbReference>
<keyword evidence="5 6" id="KW-0472">Membrane</keyword>
<evidence type="ECO:0000256" key="4">
    <source>
        <dbReference type="ARBA" id="ARBA00022989"/>
    </source>
</evidence>
<dbReference type="GO" id="GO:0022857">
    <property type="term" value="F:transmembrane transporter activity"/>
    <property type="evidence" value="ECO:0007669"/>
    <property type="project" value="InterPro"/>
</dbReference>
<dbReference type="InterPro" id="IPR036259">
    <property type="entry name" value="MFS_trans_sf"/>
</dbReference>
<feature type="transmembrane region" description="Helical" evidence="6">
    <location>
        <begin position="382"/>
        <end position="402"/>
    </location>
</feature>
<reference evidence="8" key="1">
    <citation type="submission" date="2016-06" db="EMBL/GenBank/DDBJ databases">
        <authorList>
            <person name="Varghese N."/>
            <person name="Submissions Spin"/>
        </authorList>
    </citation>
    <scope>NUCLEOTIDE SEQUENCE [LARGE SCALE GENOMIC DNA]</scope>
    <source>
        <strain evidence="8">DSM 45160</strain>
    </source>
</reference>
<dbReference type="InterPro" id="IPR011701">
    <property type="entry name" value="MFS"/>
</dbReference>
<dbReference type="AlphaFoldDB" id="A0A1C4XVL4"/>
<evidence type="ECO:0000256" key="6">
    <source>
        <dbReference type="SAM" id="Phobius"/>
    </source>
</evidence>
<feature type="transmembrane region" description="Helical" evidence="6">
    <location>
        <begin position="110"/>
        <end position="132"/>
    </location>
</feature>